<organism evidence="1 2">
    <name type="scientific">Tanacetum coccineum</name>
    <dbReference type="NCBI Taxonomy" id="301880"/>
    <lineage>
        <taxon>Eukaryota</taxon>
        <taxon>Viridiplantae</taxon>
        <taxon>Streptophyta</taxon>
        <taxon>Embryophyta</taxon>
        <taxon>Tracheophyta</taxon>
        <taxon>Spermatophyta</taxon>
        <taxon>Magnoliopsida</taxon>
        <taxon>eudicotyledons</taxon>
        <taxon>Gunneridae</taxon>
        <taxon>Pentapetalae</taxon>
        <taxon>asterids</taxon>
        <taxon>campanulids</taxon>
        <taxon>Asterales</taxon>
        <taxon>Asteraceae</taxon>
        <taxon>Asteroideae</taxon>
        <taxon>Anthemideae</taxon>
        <taxon>Anthemidinae</taxon>
        <taxon>Tanacetum</taxon>
    </lineage>
</organism>
<reference evidence="1" key="1">
    <citation type="journal article" date="2022" name="Int. J. Mol. Sci.">
        <title>Draft Genome of Tanacetum Coccineum: Genomic Comparison of Closely Related Tanacetum-Family Plants.</title>
        <authorList>
            <person name="Yamashiro T."/>
            <person name="Shiraishi A."/>
            <person name="Nakayama K."/>
            <person name="Satake H."/>
        </authorList>
    </citation>
    <scope>NUCLEOTIDE SEQUENCE</scope>
</reference>
<name>A0ABQ5AMI6_9ASTR</name>
<dbReference type="Proteomes" id="UP001151760">
    <property type="component" value="Unassembled WGS sequence"/>
</dbReference>
<protein>
    <submittedName>
        <fullName evidence="1">Uncharacterized protein</fullName>
    </submittedName>
</protein>
<gene>
    <name evidence="1" type="ORF">Tco_0824690</name>
</gene>
<accession>A0ABQ5AMI6</accession>
<keyword evidence="2" id="KW-1185">Reference proteome</keyword>
<proteinExistence type="predicted"/>
<evidence type="ECO:0000313" key="2">
    <source>
        <dbReference type="Proteomes" id="UP001151760"/>
    </source>
</evidence>
<comment type="caution">
    <text evidence="1">The sequence shown here is derived from an EMBL/GenBank/DDBJ whole genome shotgun (WGS) entry which is preliminary data.</text>
</comment>
<dbReference type="EMBL" id="BQNB010012434">
    <property type="protein sequence ID" value="GJT03521.1"/>
    <property type="molecule type" value="Genomic_DNA"/>
</dbReference>
<reference evidence="1" key="2">
    <citation type="submission" date="2022-01" db="EMBL/GenBank/DDBJ databases">
        <authorList>
            <person name="Yamashiro T."/>
            <person name="Shiraishi A."/>
            <person name="Satake H."/>
            <person name="Nakayama K."/>
        </authorList>
    </citation>
    <scope>NUCLEOTIDE SEQUENCE</scope>
</reference>
<evidence type="ECO:0000313" key="1">
    <source>
        <dbReference type="EMBL" id="GJT03521.1"/>
    </source>
</evidence>
<sequence>MHLSYSTLVPIEALYPTALVLIDIVPNPLDNSYDVELADGKIVRIYTIIREHTIENLGWAVYHHIQRLQESWAKDAMSFLAQISAKKEEDKSEGKQIKDVPIVEIFQKCFFLEDVASLPLGSPREFSDRV</sequence>